<dbReference type="GO" id="GO:0022857">
    <property type="term" value="F:transmembrane transporter activity"/>
    <property type="evidence" value="ECO:0007669"/>
    <property type="project" value="InterPro"/>
</dbReference>
<name>X1QEM5_9ZZZZ</name>
<gene>
    <name evidence="9" type="ORF">S06H3_52113</name>
</gene>
<feature type="transmembrane region" description="Helical" evidence="8">
    <location>
        <begin position="180"/>
        <end position="200"/>
    </location>
</feature>
<keyword evidence="2" id="KW-0813">Transport</keyword>
<comment type="subcellular location">
    <subcellularLocation>
        <location evidence="1">Cell membrane</location>
        <topology evidence="1">Multi-pass membrane protein</topology>
    </subcellularLocation>
</comment>
<evidence type="ECO:0000256" key="1">
    <source>
        <dbReference type="ARBA" id="ARBA00004651"/>
    </source>
</evidence>
<protein>
    <recommendedName>
        <fullName evidence="10">ABC transporter permease</fullName>
    </recommendedName>
</protein>
<evidence type="ECO:0008006" key="10">
    <source>
        <dbReference type="Google" id="ProtNLM"/>
    </source>
</evidence>
<keyword evidence="4" id="KW-0997">Cell inner membrane</keyword>
<dbReference type="GO" id="GO:0005886">
    <property type="term" value="C:plasma membrane"/>
    <property type="evidence" value="ECO:0007669"/>
    <property type="project" value="UniProtKB-SubCell"/>
</dbReference>
<evidence type="ECO:0000256" key="3">
    <source>
        <dbReference type="ARBA" id="ARBA00022475"/>
    </source>
</evidence>
<dbReference type="PANTHER" id="PTHR32196:SF71">
    <property type="entry name" value="AUTOINDUCER 2 IMPORT SYSTEM PERMEASE PROTEIN LSRD"/>
    <property type="match status" value="1"/>
</dbReference>
<accession>X1QEM5</accession>
<evidence type="ECO:0000313" key="9">
    <source>
        <dbReference type="EMBL" id="GAI41724.1"/>
    </source>
</evidence>
<dbReference type="EMBL" id="BARV01033116">
    <property type="protein sequence ID" value="GAI41724.1"/>
    <property type="molecule type" value="Genomic_DNA"/>
</dbReference>
<feature type="transmembrane region" description="Helical" evidence="8">
    <location>
        <begin position="131"/>
        <end position="149"/>
    </location>
</feature>
<evidence type="ECO:0000256" key="4">
    <source>
        <dbReference type="ARBA" id="ARBA00022519"/>
    </source>
</evidence>
<feature type="transmembrane region" description="Helical" evidence="8">
    <location>
        <begin position="100"/>
        <end position="119"/>
    </location>
</feature>
<organism evidence="9">
    <name type="scientific">marine sediment metagenome</name>
    <dbReference type="NCBI Taxonomy" id="412755"/>
    <lineage>
        <taxon>unclassified sequences</taxon>
        <taxon>metagenomes</taxon>
        <taxon>ecological metagenomes</taxon>
    </lineage>
</organism>
<feature type="transmembrane region" description="Helical" evidence="8">
    <location>
        <begin position="155"/>
        <end position="173"/>
    </location>
</feature>
<feature type="transmembrane region" description="Helical" evidence="8">
    <location>
        <begin position="47"/>
        <end position="69"/>
    </location>
</feature>
<evidence type="ECO:0000256" key="6">
    <source>
        <dbReference type="ARBA" id="ARBA00022989"/>
    </source>
</evidence>
<evidence type="ECO:0000256" key="5">
    <source>
        <dbReference type="ARBA" id="ARBA00022692"/>
    </source>
</evidence>
<dbReference type="CDD" id="cd06579">
    <property type="entry name" value="TM_PBP1_transp_AraH_like"/>
    <property type="match status" value="1"/>
</dbReference>
<sequence length="204" mass="21846">SEGFPVAYLPRCLPNIGNSYLIYILPGKAISFFSKPKGIAREEIKELIRIIPNSLIFISIIIFILWHILKNTKFGQHTYAIGGSMDAAVRAGINTNKHLIIIYVLSSFLAGLAGVFYVFQTGIGIYTTFGAMYELLAIAGVVIGGASLMGGKGGIIGSVIGVSLLGVIENGLHLSGVDPFFRYIAVGLILIVAVIIDQSFPDLL</sequence>
<feature type="non-terminal residue" evidence="9">
    <location>
        <position position="1"/>
    </location>
</feature>
<dbReference type="InterPro" id="IPR001851">
    <property type="entry name" value="ABC_transp_permease"/>
</dbReference>
<keyword evidence="7 8" id="KW-0472">Membrane</keyword>
<reference evidence="9" key="1">
    <citation type="journal article" date="2014" name="Front. Microbiol.">
        <title>High frequency of phylogenetically diverse reductive dehalogenase-homologous genes in deep subseafloor sedimentary metagenomes.</title>
        <authorList>
            <person name="Kawai M."/>
            <person name="Futagami T."/>
            <person name="Toyoda A."/>
            <person name="Takaki Y."/>
            <person name="Nishi S."/>
            <person name="Hori S."/>
            <person name="Arai W."/>
            <person name="Tsubouchi T."/>
            <person name="Morono Y."/>
            <person name="Uchiyama I."/>
            <person name="Ito T."/>
            <person name="Fujiyama A."/>
            <person name="Inagaki F."/>
            <person name="Takami H."/>
        </authorList>
    </citation>
    <scope>NUCLEOTIDE SEQUENCE</scope>
    <source>
        <strain evidence="9">Expedition CK06-06</strain>
    </source>
</reference>
<evidence type="ECO:0000256" key="7">
    <source>
        <dbReference type="ARBA" id="ARBA00023136"/>
    </source>
</evidence>
<keyword evidence="5 8" id="KW-0812">Transmembrane</keyword>
<evidence type="ECO:0000256" key="2">
    <source>
        <dbReference type="ARBA" id="ARBA00022448"/>
    </source>
</evidence>
<dbReference type="AlphaFoldDB" id="X1QEM5"/>
<keyword evidence="6 8" id="KW-1133">Transmembrane helix</keyword>
<comment type="caution">
    <text evidence="9">The sequence shown here is derived from an EMBL/GenBank/DDBJ whole genome shotgun (WGS) entry which is preliminary data.</text>
</comment>
<evidence type="ECO:0000256" key="8">
    <source>
        <dbReference type="SAM" id="Phobius"/>
    </source>
</evidence>
<dbReference type="PANTHER" id="PTHR32196">
    <property type="entry name" value="ABC TRANSPORTER PERMEASE PROTEIN YPHD-RELATED-RELATED"/>
    <property type="match status" value="1"/>
</dbReference>
<proteinExistence type="predicted"/>
<keyword evidence="3" id="KW-1003">Cell membrane</keyword>
<dbReference type="Pfam" id="PF02653">
    <property type="entry name" value="BPD_transp_2"/>
    <property type="match status" value="1"/>
</dbReference>